<evidence type="ECO:0000256" key="2">
    <source>
        <dbReference type="ARBA" id="ARBA00023002"/>
    </source>
</evidence>
<dbReference type="InterPro" id="IPR045087">
    <property type="entry name" value="Cu-oxidase_fam"/>
</dbReference>
<dbReference type="AlphaFoldDB" id="A0A6L5G4P3"/>
<evidence type="ECO:0000256" key="1">
    <source>
        <dbReference type="ARBA" id="ARBA00022723"/>
    </source>
</evidence>
<dbReference type="Pfam" id="PF07731">
    <property type="entry name" value="Cu-oxidase_2"/>
    <property type="match status" value="1"/>
</dbReference>
<dbReference type="EMBL" id="WIAO01000002">
    <property type="protein sequence ID" value="MQM24597.1"/>
    <property type="molecule type" value="Genomic_DNA"/>
</dbReference>
<keyword evidence="3" id="KW-0186">Copper</keyword>
<dbReference type="Gene3D" id="2.60.40.420">
    <property type="entry name" value="Cupredoxins - blue copper proteins"/>
    <property type="match status" value="2"/>
</dbReference>
<dbReference type="InterPro" id="IPR011707">
    <property type="entry name" value="Cu-oxidase-like_N"/>
</dbReference>
<dbReference type="Pfam" id="PF07732">
    <property type="entry name" value="Cu-oxidase_3"/>
    <property type="match status" value="1"/>
</dbReference>
<accession>A0A6L5G4P3</accession>
<evidence type="ECO:0000259" key="4">
    <source>
        <dbReference type="Pfam" id="PF07731"/>
    </source>
</evidence>
<evidence type="ECO:0000313" key="7">
    <source>
        <dbReference type="Proteomes" id="UP000477750"/>
    </source>
</evidence>
<feature type="domain" description="Plastocyanin-like" evidence="5">
    <location>
        <begin position="84"/>
        <end position="195"/>
    </location>
</feature>
<evidence type="ECO:0000313" key="6">
    <source>
        <dbReference type="EMBL" id="MQM24597.1"/>
    </source>
</evidence>
<evidence type="ECO:0000259" key="5">
    <source>
        <dbReference type="Pfam" id="PF07732"/>
    </source>
</evidence>
<dbReference type="SUPFAM" id="SSF49503">
    <property type="entry name" value="Cupredoxins"/>
    <property type="match status" value="3"/>
</dbReference>
<dbReference type="InterPro" id="IPR011706">
    <property type="entry name" value="Cu-oxidase_C"/>
</dbReference>
<feature type="domain" description="Plastocyanin-like" evidence="4">
    <location>
        <begin position="364"/>
        <end position="466"/>
    </location>
</feature>
<dbReference type="PROSITE" id="PS00080">
    <property type="entry name" value="MULTICOPPER_OXIDASE2"/>
    <property type="match status" value="1"/>
</dbReference>
<keyword evidence="1" id="KW-0479">Metal-binding</keyword>
<keyword evidence="2" id="KW-0560">Oxidoreductase</keyword>
<dbReference type="RefSeq" id="WP_153023741.1">
    <property type="nucleotide sequence ID" value="NZ_WIAO01000002.1"/>
</dbReference>
<dbReference type="InterPro" id="IPR002355">
    <property type="entry name" value="Cu_oxidase_Cu_BS"/>
</dbReference>
<dbReference type="CDD" id="cd04202">
    <property type="entry name" value="CuRO_D2_2dMcoN_like"/>
    <property type="match status" value="1"/>
</dbReference>
<dbReference type="GO" id="GO:0005507">
    <property type="term" value="F:copper ion binding"/>
    <property type="evidence" value="ECO:0007669"/>
    <property type="project" value="InterPro"/>
</dbReference>
<dbReference type="PANTHER" id="PTHR11709:SF394">
    <property type="entry name" value="FI03373P-RELATED"/>
    <property type="match status" value="1"/>
</dbReference>
<name>A0A6L5G4P3_9ACTN</name>
<evidence type="ECO:0000256" key="3">
    <source>
        <dbReference type="ARBA" id="ARBA00023008"/>
    </source>
</evidence>
<gene>
    <name evidence="6" type="ORF">GFD30_03240</name>
</gene>
<keyword evidence="7" id="KW-1185">Reference proteome</keyword>
<dbReference type="PANTHER" id="PTHR11709">
    <property type="entry name" value="MULTI-COPPER OXIDASE"/>
    <property type="match status" value="1"/>
</dbReference>
<dbReference type="Proteomes" id="UP000477750">
    <property type="component" value="Unassembled WGS sequence"/>
</dbReference>
<comment type="caution">
    <text evidence="6">The sequence shown here is derived from an EMBL/GenBank/DDBJ whole genome shotgun (WGS) entry which is preliminary data.</text>
</comment>
<reference evidence="6 7" key="1">
    <citation type="submission" date="2019-10" db="EMBL/GenBank/DDBJ databases">
        <title>Glycomyces albidus sp. nov., a novel actinomycete isolated from rhizosphere soil of wheat (Triticum aestivum L.).</title>
        <authorList>
            <person name="Qian L."/>
        </authorList>
    </citation>
    <scope>NUCLEOTIDE SEQUENCE [LARGE SCALE GENOMIC DNA]</scope>
    <source>
        <strain evidence="6 7">NEAU-7082</strain>
    </source>
</reference>
<dbReference type="GO" id="GO:0016491">
    <property type="term" value="F:oxidoreductase activity"/>
    <property type="evidence" value="ECO:0007669"/>
    <property type="project" value="UniProtKB-KW"/>
</dbReference>
<organism evidence="6 7">
    <name type="scientific">Glycomyces albidus</name>
    <dbReference type="NCBI Taxonomy" id="2656774"/>
    <lineage>
        <taxon>Bacteria</taxon>
        <taxon>Bacillati</taxon>
        <taxon>Actinomycetota</taxon>
        <taxon>Actinomycetes</taxon>
        <taxon>Glycomycetales</taxon>
        <taxon>Glycomycetaceae</taxon>
        <taxon>Glycomyces</taxon>
    </lineage>
</organism>
<dbReference type="InterPro" id="IPR008972">
    <property type="entry name" value="Cupredoxin"/>
</dbReference>
<sequence length="484" mass="51747">MRLSRRAKILAAVAATVAVLGPVAWFWHSSLLPDAYSVTDMGYHDRGGGPDHDASTAPQAVDALTVPDGLEADVRVTLTAERREFTLASGRRVDGYTLNGSSPGPEIRAEHGQLIEVRLLNESVPDGVTLHWHGVDVPGAMDGAAGVTQDAVGPGGEFVYRFFADQVGTFWYHSHQVSHEQVRGGLLGPLVITPASGPPADVDAVALVHHYDGRRTVNGREGVDRVAAAPGDTVRVRIVNTDFEVMRVWVDGARFRVAAVDGTGLHEPAEVEDVTVMVAAGGRNDLEFTVPARGPVRVNLGATAALLVGDGTTAASERPQEVLDLLHYGSPRGIGFDPGAPDREFAFGIGRRPGFLDGRPGVWWTVNGGLFPDVPMFTVAYGDIVRMRITNDSGESHPMHLHGHHAVVLSRDGVAATGSPWWIDSLEVGDGETYEIAFEADNPGIWMDHCHNLPHAAEGLVAHLVYEGITEPFLIGGDAHNHPE</sequence>
<protein>
    <submittedName>
        <fullName evidence="6">Multicopper oxidase domain-containing protein</fullName>
    </submittedName>
</protein>
<dbReference type="CDD" id="cd04206">
    <property type="entry name" value="CuRO_1_LCC_like"/>
    <property type="match status" value="1"/>
</dbReference>
<proteinExistence type="predicted"/>